<dbReference type="Proteomes" id="UP000235826">
    <property type="component" value="Chromosome"/>
</dbReference>
<dbReference type="OrthoDB" id="1466170at2"/>
<accession>A0A2K9PKR9</accession>
<organism evidence="2 3">
    <name type="scientific">Flavivirga eckloniae</name>
    <dbReference type="NCBI Taxonomy" id="1803846"/>
    <lineage>
        <taxon>Bacteria</taxon>
        <taxon>Pseudomonadati</taxon>
        <taxon>Bacteroidota</taxon>
        <taxon>Flavobacteriia</taxon>
        <taxon>Flavobacteriales</taxon>
        <taxon>Flavobacteriaceae</taxon>
        <taxon>Flavivirga</taxon>
    </lineage>
</organism>
<feature type="chain" id="PRO_5014655836" evidence="1">
    <location>
        <begin position="20"/>
        <end position="619"/>
    </location>
</feature>
<evidence type="ECO:0000256" key="1">
    <source>
        <dbReference type="SAM" id="SignalP"/>
    </source>
</evidence>
<dbReference type="KEGG" id="fek:C1H87_02635"/>
<evidence type="ECO:0000313" key="2">
    <source>
        <dbReference type="EMBL" id="AUP77669.1"/>
    </source>
</evidence>
<reference evidence="2 3" key="1">
    <citation type="submission" date="2018-01" db="EMBL/GenBank/DDBJ databases">
        <title>Complete genome sequence of Flavivirga eckloniae ECD14 isolated from seaweed Ecklonia cava.</title>
        <authorList>
            <person name="Lee J.H."/>
            <person name="Baik K.S."/>
            <person name="Seong C.N."/>
        </authorList>
    </citation>
    <scope>NUCLEOTIDE SEQUENCE [LARGE SCALE GENOMIC DNA]</scope>
    <source>
        <strain evidence="2 3">ECD14</strain>
    </source>
</reference>
<dbReference type="AlphaFoldDB" id="A0A2K9PKR9"/>
<dbReference type="RefSeq" id="WP_102754328.1">
    <property type="nucleotide sequence ID" value="NZ_CP025791.1"/>
</dbReference>
<feature type="signal peptide" evidence="1">
    <location>
        <begin position="1"/>
        <end position="19"/>
    </location>
</feature>
<keyword evidence="3" id="KW-1185">Reference proteome</keyword>
<gene>
    <name evidence="2" type="ORF">C1H87_02635</name>
</gene>
<proteinExistence type="predicted"/>
<dbReference type="EMBL" id="CP025791">
    <property type="protein sequence ID" value="AUP77669.1"/>
    <property type="molecule type" value="Genomic_DNA"/>
</dbReference>
<dbReference type="PROSITE" id="PS51257">
    <property type="entry name" value="PROKAR_LIPOPROTEIN"/>
    <property type="match status" value="1"/>
</dbReference>
<name>A0A2K9PKR9_9FLAO</name>
<sequence length="619" mass="71154">MKQLLFFLFLFSTSCVLKAQESTIASSDAAYDHFNLIESYSILESILTVDTIQDEQKCKALRRLAHQDWKYYQNYDLAKERLQKADTIGSKKYETWMLLSRIERASQHFNDALYAAINAKEFAQSENEVNKANTEYANAVYTSSMHQLTKSGSVDTSLLMKTTTLLSKVLETDAGLPLPSKLLLGIALLNNDGDNVIKAWQSYFQIQDIQQVSPYLKDPAKKLNQICKNWNGNTLSVSNQEVLIDALSSSRFYEFIPVYVKKNCDESCYTPKTRDAITYSQYLNEVEKETNEYYRLIAIAQENETAYIEWLNNKRKELWNKLSFTAQNEYSEEDFLKETEEHFGARGFTGGTGNYSGYVLALGHIVNQEKAKVEQYGYQPEFTYTQIDMMVSNGFSSWFWEHKAIGGWATDNEIIRVREVYLSGPINAWKTATDSVERRKTEKIINEFLDNSTENQLETAKGLAAKLRFDAINDLYNGLVSKDLSGKALKLAFLSKYEQYRMEASMLAHEGRHSIDQKYMPEEFEGWSNEIREFRGKLSQIIFAPEPRLELSGMVTSIIGDYGHIKANKRIVDVAIEWIKENKEHISGYSDNKSAFSQLYLLTNNQIKECYKQVDPLNK</sequence>
<evidence type="ECO:0000313" key="3">
    <source>
        <dbReference type="Proteomes" id="UP000235826"/>
    </source>
</evidence>
<protein>
    <submittedName>
        <fullName evidence="2">Uncharacterized protein</fullName>
    </submittedName>
</protein>
<keyword evidence="1" id="KW-0732">Signal</keyword>